<keyword evidence="5 8" id="KW-0378">Hydrolase</keyword>
<proteinExistence type="inferred from homology"/>
<dbReference type="EMBL" id="CP009761">
    <property type="protein sequence ID" value="AIZ36507.1"/>
    <property type="molecule type" value="Genomic_DNA"/>
</dbReference>
<dbReference type="InterPro" id="IPR003029">
    <property type="entry name" value="S1_domain"/>
</dbReference>
<dbReference type="InterPro" id="IPR011129">
    <property type="entry name" value="CSD"/>
</dbReference>
<dbReference type="GO" id="GO:0003723">
    <property type="term" value="F:RNA binding"/>
    <property type="evidence" value="ECO:0007669"/>
    <property type="project" value="UniProtKB-UniRule"/>
</dbReference>
<evidence type="ECO:0000256" key="4">
    <source>
        <dbReference type="ARBA" id="ARBA00022722"/>
    </source>
</evidence>
<dbReference type="GO" id="GO:0006402">
    <property type="term" value="P:mRNA catabolic process"/>
    <property type="evidence" value="ECO:0007669"/>
    <property type="project" value="TreeGrafter"/>
</dbReference>
<dbReference type="InterPro" id="IPR004476">
    <property type="entry name" value="RNase_II/RNase_R"/>
</dbReference>
<dbReference type="InterPro" id="IPR011805">
    <property type="entry name" value="RNase_R"/>
</dbReference>
<dbReference type="PANTHER" id="PTHR23355">
    <property type="entry name" value="RIBONUCLEASE"/>
    <property type="match status" value="1"/>
</dbReference>
<feature type="domain" description="S1 motif" evidence="9">
    <location>
        <begin position="616"/>
        <end position="696"/>
    </location>
</feature>
<dbReference type="Proteomes" id="UP000031386">
    <property type="component" value="Chromosome"/>
</dbReference>
<dbReference type="NCBIfam" id="TIGR00358">
    <property type="entry name" value="3_prime_RNase"/>
    <property type="match status" value="1"/>
</dbReference>
<evidence type="ECO:0000256" key="6">
    <source>
        <dbReference type="ARBA" id="ARBA00022839"/>
    </source>
</evidence>
<accession>A0A0B4S0X7</accession>
<keyword evidence="4 8" id="KW-0540">Nuclease</keyword>
<dbReference type="Gene3D" id="2.40.50.140">
    <property type="entry name" value="Nucleic acid-binding proteins"/>
    <property type="match status" value="3"/>
</dbReference>
<name>A0A0B4S0X7_9FIRM</name>
<dbReference type="CDD" id="cd04471">
    <property type="entry name" value="S1_RNase_R"/>
    <property type="match status" value="1"/>
</dbReference>
<dbReference type="AlphaFoldDB" id="A0A0B4S0X7"/>
<keyword evidence="7 8" id="KW-0694">RNA-binding</keyword>
<keyword evidence="11" id="KW-1185">Reference proteome</keyword>
<comment type="subcellular location">
    <subcellularLocation>
        <location evidence="2 8">Cytoplasm</location>
    </subcellularLocation>
</comment>
<evidence type="ECO:0000313" key="11">
    <source>
        <dbReference type="Proteomes" id="UP000031386"/>
    </source>
</evidence>
<dbReference type="GO" id="GO:0008859">
    <property type="term" value="F:exoribonuclease II activity"/>
    <property type="evidence" value="ECO:0007669"/>
    <property type="project" value="UniProtKB-UniRule"/>
</dbReference>
<reference evidence="10 11" key="1">
    <citation type="submission" date="2014-10" db="EMBL/GenBank/DDBJ databases">
        <title>Complete genome sequence of Parvimonas micra KCOM 1535 (= ChDC B708).</title>
        <authorList>
            <person name="Kook J.-K."/>
            <person name="Park S.-N."/>
            <person name="Lim Y.K."/>
            <person name="Roh H."/>
        </authorList>
    </citation>
    <scope>NUCLEOTIDE SEQUENCE [LARGE SCALE GENOMIC DNA]</scope>
    <source>
        <strain evidence="11">KCOM 1535 / ChDC B708</strain>
    </source>
</reference>
<evidence type="ECO:0000256" key="5">
    <source>
        <dbReference type="ARBA" id="ARBA00022801"/>
    </source>
</evidence>
<dbReference type="Pfam" id="PF17876">
    <property type="entry name" value="CSD2"/>
    <property type="match status" value="1"/>
</dbReference>
<evidence type="ECO:0000313" key="10">
    <source>
        <dbReference type="EMBL" id="AIZ36507.1"/>
    </source>
</evidence>
<evidence type="ECO:0000259" key="9">
    <source>
        <dbReference type="PROSITE" id="PS50126"/>
    </source>
</evidence>
<dbReference type="InterPro" id="IPR040476">
    <property type="entry name" value="CSD2"/>
</dbReference>
<dbReference type="GO" id="GO:0005829">
    <property type="term" value="C:cytosol"/>
    <property type="evidence" value="ECO:0007669"/>
    <property type="project" value="TreeGrafter"/>
</dbReference>
<dbReference type="InterPro" id="IPR050180">
    <property type="entry name" value="RNR_Ribonuclease"/>
</dbReference>
<dbReference type="OrthoDB" id="9764149at2"/>
<dbReference type="Pfam" id="PF00575">
    <property type="entry name" value="S1"/>
    <property type="match status" value="1"/>
</dbReference>
<dbReference type="KEGG" id="pmic:NW74_03720"/>
<dbReference type="SUPFAM" id="SSF50249">
    <property type="entry name" value="Nucleic acid-binding proteins"/>
    <property type="match status" value="4"/>
</dbReference>
<dbReference type="STRING" id="33033.NW74_03720"/>
<evidence type="ECO:0000256" key="7">
    <source>
        <dbReference type="ARBA" id="ARBA00022884"/>
    </source>
</evidence>
<sequence length="697" mass="80662">MNLEKQLLNFMKKKDYIPLTKEELAVALNISFNSLKQFFKLLDSLVNSKKVSFDDYKYSIYQKKETLKGKISFTTKGNAFFISEEDIDDIFIPKKELNHANHNDDVEIEIIKEKRMNSKAEGRVLKVLNRNSNLIVGTFTENKNFGFVVPDDIKCNYDIFIKKGDKNGAKTDDKVVCKLVEFPDKKKNPEGVVIEVIGNKKDKNAQIISLLKDMEIPYKFSNKINKELEELTQTDIKKEIKNRVDFRNLFTVTIDGADAKDFDDAISIDKKDNDYVLYVHIADVSHYVKKDSKLDREAYKRGNSVYLIDYVVPMLPEVLSNNLCSLNPNTDKLSITVKMIIGKNGNVKEYKFYESVINSNYRLVYDDVTNFLEGKKHFYDDETLKENLLVMKELDEILTNKRINRGTIDFNFPEIAITFGKDGKVENIAKKENGLANRIIESFMICANEVVGKHFGELDIPIIYRIHSKPPEDKLEILKNNLSRLNIKMKPIDMISSKYLSEIIDQFKDTNKSDFINYSILRSMTKAKYSPNIDIHFGLATFLYCHFTSPIRRYADLTVHRTLKNYLHSNIEIPKNYISYLDITSNHINDTEVLAIDAERKLEDIKKVEFMKNKIGQVFRGIIVSVTSFGLFVQLENTVEGLVKYEDIMDDYYEFDEQTLTAIGRRTKNVFDIGMGVEVIVAKVNEITNEINFYLNR</sequence>
<evidence type="ECO:0000256" key="3">
    <source>
        <dbReference type="ARBA" id="ARBA00022490"/>
    </source>
</evidence>
<comment type="function">
    <text evidence="8">3'-5' exoribonuclease that releases 5'-nucleoside monophosphates and is involved in maturation of structured RNAs.</text>
</comment>
<dbReference type="SMART" id="SM00955">
    <property type="entry name" value="RNB"/>
    <property type="match status" value="1"/>
</dbReference>
<dbReference type="InterPro" id="IPR013223">
    <property type="entry name" value="RNase_B_OB_dom"/>
</dbReference>
<dbReference type="SMART" id="SM00357">
    <property type="entry name" value="CSP"/>
    <property type="match status" value="2"/>
</dbReference>
<protein>
    <recommendedName>
        <fullName evidence="8">Ribonuclease R</fullName>
        <shortName evidence="8">RNase R</shortName>
        <ecNumber evidence="8">3.1.13.1</ecNumber>
    </recommendedName>
</protein>
<keyword evidence="3 8" id="KW-0963">Cytoplasm</keyword>
<organism evidence="10 11">
    <name type="scientific">Parvimonas micra</name>
    <dbReference type="NCBI Taxonomy" id="33033"/>
    <lineage>
        <taxon>Bacteria</taxon>
        <taxon>Bacillati</taxon>
        <taxon>Bacillota</taxon>
        <taxon>Tissierellia</taxon>
        <taxon>Tissierellales</taxon>
        <taxon>Peptoniphilaceae</taxon>
        <taxon>Parvimonas</taxon>
    </lineage>
</organism>
<dbReference type="Pfam" id="PF08206">
    <property type="entry name" value="OB_RNB"/>
    <property type="match status" value="1"/>
</dbReference>
<comment type="similarity">
    <text evidence="8">Belongs to the RNR ribonuclease family. RNase R subfamily.</text>
</comment>
<evidence type="ECO:0000256" key="2">
    <source>
        <dbReference type="ARBA" id="ARBA00004496"/>
    </source>
</evidence>
<keyword evidence="6 8" id="KW-0269">Exonuclease</keyword>
<dbReference type="InterPro" id="IPR012340">
    <property type="entry name" value="NA-bd_OB-fold"/>
</dbReference>
<evidence type="ECO:0000256" key="8">
    <source>
        <dbReference type="HAMAP-Rule" id="MF_01895"/>
    </source>
</evidence>
<dbReference type="SMART" id="SM00316">
    <property type="entry name" value="S1"/>
    <property type="match status" value="2"/>
</dbReference>
<comment type="catalytic activity">
    <reaction evidence="1 8">
        <text>Exonucleolytic cleavage in the 3'- to 5'-direction to yield nucleoside 5'-phosphates.</text>
        <dbReference type="EC" id="3.1.13.1"/>
    </reaction>
</comment>
<dbReference type="Pfam" id="PF00773">
    <property type="entry name" value="RNB"/>
    <property type="match status" value="1"/>
</dbReference>
<dbReference type="NCBIfam" id="TIGR02063">
    <property type="entry name" value="RNase_R"/>
    <property type="match status" value="1"/>
</dbReference>
<evidence type="ECO:0000256" key="1">
    <source>
        <dbReference type="ARBA" id="ARBA00001849"/>
    </source>
</evidence>
<dbReference type="EC" id="3.1.13.1" evidence="8"/>
<dbReference type="PROSITE" id="PS50126">
    <property type="entry name" value="S1"/>
    <property type="match status" value="1"/>
</dbReference>
<dbReference type="HAMAP" id="MF_01895">
    <property type="entry name" value="RNase_R"/>
    <property type="match status" value="1"/>
</dbReference>
<dbReference type="PANTHER" id="PTHR23355:SF9">
    <property type="entry name" value="DIS3-LIKE EXONUCLEASE 2"/>
    <property type="match status" value="1"/>
</dbReference>
<dbReference type="InterPro" id="IPR001900">
    <property type="entry name" value="RNase_II/R"/>
</dbReference>
<gene>
    <name evidence="8" type="primary">rnr</name>
    <name evidence="10" type="ORF">NW74_03720</name>
</gene>
<dbReference type="RefSeq" id="WP_041953881.1">
    <property type="nucleotide sequence ID" value="NZ_CP009761.1"/>
</dbReference>